<name>I0FDW2_BORCA</name>
<evidence type="ECO:0000313" key="1">
    <source>
        <dbReference type="EMBL" id="AFI31668.1"/>
    </source>
</evidence>
<dbReference type="EMBL" id="CP003428">
    <property type="protein sequence ID" value="AFI31668.1"/>
    <property type="molecule type" value="Genomic_DNA"/>
</dbReference>
<gene>
    <name evidence="1" type="ordered locus">Q7M_1525</name>
</gene>
<geneLocation type="plasmid" evidence="2">
    <name>unnamed2</name>
</geneLocation>
<protein>
    <submittedName>
        <fullName evidence="1">Uncharacterized protein</fullName>
    </submittedName>
</protein>
<reference evidence="1 2" key="1">
    <citation type="journal article" date="2012" name="J. Bacteriol.">
        <title>Complete Genome Sequence of Borrelia crocidurae.</title>
        <authorList>
            <person name="Elbir H."/>
            <person name="Gimenez G."/>
            <person name="Robert C."/>
            <person name="Bergstrom S."/>
            <person name="Cutler S."/>
            <person name="Raoult D."/>
            <person name="Drancourt M."/>
        </authorList>
    </citation>
    <scope>NUCLEOTIDE SEQUENCE [LARGE SCALE GENOMIC DNA]</scope>
    <source>
        <strain evidence="1 2">Achema</strain>
        <plasmid evidence="2">unnamed2</plasmid>
    </source>
</reference>
<organism evidence="1 2">
    <name type="scientific">Borrelia crocidurae (strain Achema)</name>
    <dbReference type="NCBI Taxonomy" id="1155096"/>
    <lineage>
        <taxon>Bacteria</taxon>
        <taxon>Pseudomonadati</taxon>
        <taxon>Spirochaetota</taxon>
        <taxon>Spirochaetia</taxon>
        <taxon>Spirochaetales</taxon>
        <taxon>Borreliaceae</taxon>
        <taxon>Borrelia</taxon>
    </lineage>
</organism>
<dbReference type="Proteomes" id="UP000005212">
    <property type="component" value="Plasmid unnamed2"/>
</dbReference>
<dbReference type="Pfam" id="PF05632">
    <property type="entry name" value="DUF792"/>
    <property type="match status" value="1"/>
</dbReference>
<sequence length="186" mass="21029">MNSFQITNLIKEIVTQTLSLFVHDNFIVLFPRMDFKGLGYVPQLFFIKPKNELINITYNTSCSKRPIINYYTRKAEYVSYNPILNSEIISLNSGVLTSFYKEIIEDLQASIFGSAILQYDSHLVKAQFRNRIEAGVPFSAFSPAFGIKEAVTLTSVTLKDTPNIDEVEVSLTMEVAKTFTTSEDKG</sequence>
<keyword evidence="1" id="KW-0614">Plasmid</keyword>
<accession>I0FDW2</accession>
<evidence type="ECO:0000313" key="2">
    <source>
        <dbReference type="Proteomes" id="UP000005212"/>
    </source>
</evidence>
<dbReference type="KEGG" id="bcw:Q7M_1525"/>
<dbReference type="RefSeq" id="WP_014683063.1">
    <property type="nucleotide sequence ID" value="NC_017774.1"/>
</dbReference>
<reference evidence="2" key="2">
    <citation type="submission" date="2012-03" db="EMBL/GenBank/DDBJ databases">
        <title>Complete genome sequence of Borrelia crocidurae.</title>
        <authorList>
            <person name="Elbir H."/>
            <person name="Gimenez G."/>
            <person name="Robert C."/>
            <person name="Raoult D."/>
            <person name="Drancourt M."/>
        </authorList>
    </citation>
    <scope>NUCLEOTIDE SEQUENCE [LARGE SCALE GENOMIC DNA]</scope>
    <source>
        <strain evidence="2">Achema</strain>
        <plasmid evidence="2">unnamed2</plasmid>
    </source>
</reference>
<dbReference type="InterPro" id="IPR008510">
    <property type="entry name" value="DUF792_BOR_spp"/>
</dbReference>
<proteinExistence type="predicted"/>
<dbReference type="AlphaFoldDB" id="I0FDW2"/>
<dbReference type="HOGENOM" id="CLU_095598_0_0_12"/>
<dbReference type="PATRIC" id="fig|1155096.3.peg.909"/>